<evidence type="ECO:0000313" key="18">
    <source>
        <dbReference type="Proteomes" id="UP001139336"/>
    </source>
</evidence>
<keyword evidence="8 14" id="KW-0791">Threonine biosynthesis</keyword>
<evidence type="ECO:0000313" key="17">
    <source>
        <dbReference type="EMBL" id="MCF4006937.1"/>
    </source>
</evidence>
<evidence type="ECO:0000259" key="16">
    <source>
        <dbReference type="Pfam" id="PF08544"/>
    </source>
</evidence>
<dbReference type="InterPro" id="IPR000870">
    <property type="entry name" value="Homoserine_kinase"/>
</dbReference>
<keyword evidence="10 14" id="KW-0418">Kinase</keyword>
<protein>
    <recommendedName>
        <fullName evidence="4 14">Homoserine kinase</fullName>
        <shortName evidence="14">HK</shortName>
        <shortName evidence="14">HSK</shortName>
        <ecNumber evidence="3 14">2.7.1.39</ecNumber>
    </recommendedName>
</protein>
<evidence type="ECO:0000259" key="15">
    <source>
        <dbReference type="Pfam" id="PF00288"/>
    </source>
</evidence>
<dbReference type="Gene3D" id="3.30.230.10">
    <property type="match status" value="1"/>
</dbReference>
<dbReference type="EMBL" id="JAKGSI010000003">
    <property type="protein sequence ID" value="MCF4006937.1"/>
    <property type="molecule type" value="Genomic_DNA"/>
</dbReference>
<dbReference type="Pfam" id="PF00288">
    <property type="entry name" value="GHMP_kinases_N"/>
    <property type="match status" value="1"/>
</dbReference>
<feature type="domain" description="GHMP kinase N-terminal" evidence="15">
    <location>
        <begin position="67"/>
        <end position="147"/>
    </location>
</feature>
<organism evidence="17 18">
    <name type="scientific">Corynebacterium uropygiale</name>
    <dbReference type="NCBI Taxonomy" id="1775911"/>
    <lineage>
        <taxon>Bacteria</taxon>
        <taxon>Bacillati</taxon>
        <taxon>Actinomycetota</taxon>
        <taxon>Actinomycetes</taxon>
        <taxon>Mycobacteriales</taxon>
        <taxon>Corynebacteriaceae</taxon>
        <taxon>Corynebacterium</taxon>
    </lineage>
</organism>
<dbReference type="SUPFAM" id="SSF55060">
    <property type="entry name" value="GHMP Kinase, C-terminal domain"/>
    <property type="match status" value="1"/>
</dbReference>
<comment type="subcellular location">
    <subcellularLocation>
        <location evidence="14">Cytoplasm</location>
    </subcellularLocation>
</comment>
<dbReference type="GO" id="GO:0005524">
    <property type="term" value="F:ATP binding"/>
    <property type="evidence" value="ECO:0007669"/>
    <property type="project" value="UniProtKB-UniRule"/>
</dbReference>
<dbReference type="HAMAP" id="MF_00384">
    <property type="entry name" value="Homoser_kinase"/>
    <property type="match status" value="1"/>
</dbReference>
<dbReference type="EC" id="2.7.1.39" evidence="3 14"/>
<dbReference type="InterPro" id="IPR036554">
    <property type="entry name" value="GHMP_kinase_C_sf"/>
</dbReference>
<evidence type="ECO:0000256" key="9">
    <source>
        <dbReference type="ARBA" id="ARBA00022741"/>
    </source>
</evidence>
<keyword evidence="6 14" id="KW-0028">Amino-acid biosynthesis</keyword>
<dbReference type="PRINTS" id="PR00958">
    <property type="entry name" value="HOMSERKINASE"/>
</dbReference>
<dbReference type="PROSITE" id="PS00627">
    <property type="entry name" value="GHMP_KINASES_ATP"/>
    <property type="match status" value="1"/>
</dbReference>
<evidence type="ECO:0000256" key="3">
    <source>
        <dbReference type="ARBA" id="ARBA00012078"/>
    </source>
</evidence>
<evidence type="ECO:0000256" key="13">
    <source>
        <dbReference type="ARBA" id="ARBA00049954"/>
    </source>
</evidence>
<sequence length="313" mass="32910">MTTELEVGRRVRVRVPASSANLGPGFDTLGIALSLYDVVEVEVIEDGLEVEIHGEGEEDLPRDATHLVVKALMSGLKAAGVSAPGLKVECTNAIPQSRGLGSSASAAVAGVAAANGLAGFPLDDAQLVQLASAFEGHPDNAGASALGNAVVSWTDIPVDGQSQPSYHAVTIPVHESIRATALVPNFHASTQAVRRVLPSHVTHVDARFNVSRTAVMTTAIQRYPELLWEGTRDRLHQPYRSDVLPVTAEWVNRLRNRGYAAYLSGAGPTIMVLSTEPVDAAVLDDARSAGLRVLELEVAGPVQVEVDPSPTSG</sequence>
<evidence type="ECO:0000256" key="7">
    <source>
        <dbReference type="ARBA" id="ARBA00022679"/>
    </source>
</evidence>
<dbReference type="GO" id="GO:0005737">
    <property type="term" value="C:cytoplasm"/>
    <property type="evidence" value="ECO:0007669"/>
    <property type="project" value="UniProtKB-SubCell"/>
</dbReference>
<dbReference type="PIRSF" id="PIRSF000676">
    <property type="entry name" value="Homoser_kin"/>
    <property type="match status" value="1"/>
</dbReference>
<dbReference type="SUPFAM" id="SSF54211">
    <property type="entry name" value="Ribosomal protein S5 domain 2-like"/>
    <property type="match status" value="1"/>
</dbReference>
<keyword evidence="11 14" id="KW-0067">ATP-binding</keyword>
<dbReference type="InterPro" id="IPR013750">
    <property type="entry name" value="GHMP_kinase_C_dom"/>
</dbReference>
<evidence type="ECO:0000256" key="4">
    <source>
        <dbReference type="ARBA" id="ARBA00017858"/>
    </source>
</evidence>
<dbReference type="InterPro" id="IPR006203">
    <property type="entry name" value="GHMP_knse_ATP-bd_CS"/>
</dbReference>
<dbReference type="InterPro" id="IPR020568">
    <property type="entry name" value="Ribosomal_Su5_D2-typ_SF"/>
</dbReference>
<evidence type="ECO:0000256" key="5">
    <source>
        <dbReference type="ARBA" id="ARBA00022490"/>
    </source>
</evidence>
<evidence type="ECO:0000256" key="2">
    <source>
        <dbReference type="ARBA" id="ARBA00007370"/>
    </source>
</evidence>
<evidence type="ECO:0000256" key="6">
    <source>
        <dbReference type="ARBA" id="ARBA00022605"/>
    </source>
</evidence>
<comment type="pathway">
    <text evidence="1 14">Amino-acid biosynthesis; L-threonine biosynthesis; L-threonine from L-aspartate: step 4/5.</text>
</comment>
<dbReference type="AlphaFoldDB" id="A0A9X1U7N5"/>
<gene>
    <name evidence="14 17" type="primary">thrB</name>
    <name evidence="17" type="ORF">L1O03_07065</name>
</gene>
<dbReference type="RefSeq" id="WP_236118822.1">
    <property type="nucleotide sequence ID" value="NZ_JAKGSI010000003.1"/>
</dbReference>
<reference evidence="17" key="1">
    <citation type="submission" date="2022-01" db="EMBL/GenBank/DDBJ databases">
        <title>Corynebacterium sp. nov isolated from isolated from the feces of the greater white-fronted geese (Anser albifrons) at Poyang Lake, PR China.</title>
        <authorList>
            <person name="Liu Q."/>
        </authorList>
    </citation>
    <scope>NUCLEOTIDE SEQUENCE</scope>
    <source>
        <strain evidence="17">JCM 32435</strain>
    </source>
</reference>
<keyword evidence="18" id="KW-1185">Reference proteome</keyword>
<keyword evidence="5 14" id="KW-0963">Cytoplasm</keyword>
<dbReference type="NCBIfam" id="TIGR00191">
    <property type="entry name" value="thrB"/>
    <property type="match status" value="1"/>
</dbReference>
<dbReference type="PANTHER" id="PTHR20861:SF1">
    <property type="entry name" value="HOMOSERINE KINASE"/>
    <property type="match status" value="1"/>
</dbReference>
<evidence type="ECO:0000256" key="8">
    <source>
        <dbReference type="ARBA" id="ARBA00022697"/>
    </source>
</evidence>
<evidence type="ECO:0000256" key="1">
    <source>
        <dbReference type="ARBA" id="ARBA00005015"/>
    </source>
</evidence>
<dbReference type="GO" id="GO:0009088">
    <property type="term" value="P:threonine biosynthetic process"/>
    <property type="evidence" value="ECO:0007669"/>
    <property type="project" value="UniProtKB-UniRule"/>
</dbReference>
<dbReference type="Gene3D" id="3.30.70.890">
    <property type="entry name" value="GHMP kinase, C-terminal domain"/>
    <property type="match status" value="1"/>
</dbReference>
<comment type="function">
    <text evidence="13 14">Catalyzes the ATP-dependent phosphorylation of L-homoserine to L-homoserine phosphate.</text>
</comment>
<name>A0A9X1U7N5_9CORY</name>
<evidence type="ECO:0000256" key="11">
    <source>
        <dbReference type="ARBA" id="ARBA00022840"/>
    </source>
</evidence>
<comment type="similarity">
    <text evidence="2 14">Belongs to the GHMP kinase family. Homoserine kinase subfamily.</text>
</comment>
<comment type="catalytic activity">
    <reaction evidence="12 14">
        <text>L-homoserine + ATP = O-phospho-L-homoserine + ADP + H(+)</text>
        <dbReference type="Rhea" id="RHEA:13985"/>
        <dbReference type="ChEBI" id="CHEBI:15378"/>
        <dbReference type="ChEBI" id="CHEBI:30616"/>
        <dbReference type="ChEBI" id="CHEBI:57476"/>
        <dbReference type="ChEBI" id="CHEBI:57590"/>
        <dbReference type="ChEBI" id="CHEBI:456216"/>
        <dbReference type="EC" id="2.7.1.39"/>
    </reaction>
</comment>
<evidence type="ECO:0000256" key="12">
    <source>
        <dbReference type="ARBA" id="ARBA00049375"/>
    </source>
</evidence>
<feature type="binding site" evidence="14">
    <location>
        <begin position="95"/>
        <end position="105"/>
    </location>
    <ligand>
        <name>ATP</name>
        <dbReference type="ChEBI" id="CHEBI:30616"/>
    </ligand>
</feature>
<evidence type="ECO:0000256" key="14">
    <source>
        <dbReference type="HAMAP-Rule" id="MF_00384"/>
    </source>
</evidence>
<feature type="domain" description="GHMP kinase C-terminal" evidence="16">
    <location>
        <begin position="233"/>
        <end position="281"/>
    </location>
</feature>
<keyword evidence="7 14" id="KW-0808">Transferase</keyword>
<comment type="caution">
    <text evidence="17">The sequence shown here is derived from an EMBL/GenBank/DDBJ whole genome shotgun (WGS) entry which is preliminary data.</text>
</comment>
<dbReference type="Proteomes" id="UP001139336">
    <property type="component" value="Unassembled WGS sequence"/>
</dbReference>
<dbReference type="InterPro" id="IPR006204">
    <property type="entry name" value="GHMP_kinase_N_dom"/>
</dbReference>
<accession>A0A9X1U7N5</accession>
<dbReference type="GO" id="GO:0004413">
    <property type="term" value="F:homoserine kinase activity"/>
    <property type="evidence" value="ECO:0007669"/>
    <property type="project" value="UniProtKB-UniRule"/>
</dbReference>
<keyword evidence="9 14" id="KW-0547">Nucleotide-binding</keyword>
<dbReference type="InterPro" id="IPR014721">
    <property type="entry name" value="Ribsml_uS5_D2-typ_fold_subgr"/>
</dbReference>
<evidence type="ECO:0000256" key="10">
    <source>
        <dbReference type="ARBA" id="ARBA00022777"/>
    </source>
</evidence>
<dbReference type="PANTHER" id="PTHR20861">
    <property type="entry name" value="HOMOSERINE/4-DIPHOSPHOCYTIDYL-2-C-METHYL-D-ERYTHRITOL KINASE"/>
    <property type="match status" value="1"/>
</dbReference>
<dbReference type="Pfam" id="PF08544">
    <property type="entry name" value="GHMP_kinases_C"/>
    <property type="match status" value="1"/>
</dbReference>
<proteinExistence type="inferred from homology"/>